<keyword evidence="4" id="KW-1185">Reference proteome</keyword>
<dbReference type="AlphaFoldDB" id="A0A5B2VZU1"/>
<dbReference type="Pfam" id="PF11412">
    <property type="entry name" value="DsbD_N"/>
    <property type="match status" value="1"/>
</dbReference>
<dbReference type="Proteomes" id="UP000323142">
    <property type="component" value="Unassembled WGS sequence"/>
</dbReference>
<dbReference type="RefSeq" id="WP_149815123.1">
    <property type="nucleotide sequence ID" value="NZ_VUOA01000003.1"/>
</dbReference>
<evidence type="ECO:0000313" key="3">
    <source>
        <dbReference type="EMBL" id="KAA2244218.1"/>
    </source>
</evidence>
<sequence length="278" mass="28457">MASLRSLALLAALTALAAPARAADASSWDRGHHSQARLVGGGPVPGEAGRLAGIEIRLDPGYKTYWRNPGDAGLPPVFDWSASRNVRGVEVVWPAPRRLDDPGGVSYGYEDGVTLPLKVTPETPGKPVELGLSLHYGVCKEICIPAQANLRLPLAGDGAGAAPLLRAALERAPRRQAPNEGALAVVSASAAGGRIRVLARSPAGAQPQLFAEAPDGWYLGAVGAPVPASEGGANAAFEVEVLEKPKEAGGAVPLTFTLVAGPDAVETALSLDAGLLSR</sequence>
<keyword evidence="1" id="KW-0732">Signal</keyword>
<dbReference type="EMBL" id="VUOA01000003">
    <property type="protein sequence ID" value="KAA2244218.1"/>
    <property type="molecule type" value="Genomic_DNA"/>
</dbReference>
<dbReference type="InterPro" id="IPR028250">
    <property type="entry name" value="DsbDN"/>
</dbReference>
<evidence type="ECO:0000259" key="2">
    <source>
        <dbReference type="Pfam" id="PF11412"/>
    </source>
</evidence>
<comment type="caution">
    <text evidence="3">The sequence shown here is derived from an EMBL/GenBank/DDBJ whole genome shotgun (WGS) entry which is preliminary data.</text>
</comment>
<dbReference type="OrthoDB" id="9811036at2"/>
<reference evidence="3 4" key="1">
    <citation type="submission" date="2019-09" db="EMBL/GenBank/DDBJ databases">
        <title>Salinarimonas rosea gen. nov., sp. nov., a new member of the a-2 subgroup of the Proteobacteria.</title>
        <authorList>
            <person name="Liu J."/>
        </authorList>
    </citation>
    <scope>NUCLEOTIDE SEQUENCE [LARGE SCALE GENOMIC DNA]</scope>
    <source>
        <strain evidence="3 4">BN140002</strain>
    </source>
</reference>
<evidence type="ECO:0000313" key="4">
    <source>
        <dbReference type="Proteomes" id="UP000323142"/>
    </source>
</evidence>
<gene>
    <name evidence="3" type="ORF">F0L46_00790</name>
</gene>
<name>A0A5B2VZU1_9HYPH</name>
<reference evidence="3 4" key="2">
    <citation type="submission" date="2019-09" db="EMBL/GenBank/DDBJ databases">
        <authorList>
            <person name="Jin C."/>
        </authorList>
    </citation>
    <scope>NUCLEOTIDE SEQUENCE [LARGE SCALE GENOMIC DNA]</scope>
    <source>
        <strain evidence="3 4">BN140002</strain>
    </source>
</reference>
<protein>
    <recommendedName>
        <fullName evidence="2">Thiol:disulfide interchange protein DsbD N-terminal domain-containing protein</fullName>
    </recommendedName>
</protein>
<feature type="signal peptide" evidence="1">
    <location>
        <begin position="1"/>
        <end position="17"/>
    </location>
</feature>
<feature type="domain" description="Thiol:disulfide interchange protein DsbD N-terminal" evidence="2">
    <location>
        <begin position="51"/>
        <end position="151"/>
    </location>
</feature>
<organism evidence="3 4">
    <name type="scientific">Salinarimonas soli</name>
    <dbReference type="NCBI Taxonomy" id="1638099"/>
    <lineage>
        <taxon>Bacteria</taxon>
        <taxon>Pseudomonadati</taxon>
        <taxon>Pseudomonadota</taxon>
        <taxon>Alphaproteobacteria</taxon>
        <taxon>Hyphomicrobiales</taxon>
        <taxon>Salinarimonadaceae</taxon>
        <taxon>Salinarimonas</taxon>
    </lineage>
</organism>
<accession>A0A5B2VZU1</accession>
<proteinExistence type="predicted"/>
<feature type="chain" id="PRO_5023143009" description="Thiol:disulfide interchange protein DsbD N-terminal domain-containing protein" evidence="1">
    <location>
        <begin position="18"/>
        <end position="278"/>
    </location>
</feature>
<evidence type="ECO:0000256" key="1">
    <source>
        <dbReference type="SAM" id="SignalP"/>
    </source>
</evidence>